<gene>
    <name evidence="2" type="ORF">VTJ83DRAFT_5316</name>
</gene>
<feature type="compositionally biased region" description="Polar residues" evidence="1">
    <location>
        <begin position="210"/>
        <end position="221"/>
    </location>
</feature>
<proteinExistence type="predicted"/>
<name>A0ABR4D8N7_9PEZI</name>
<feature type="region of interest" description="Disordered" evidence="1">
    <location>
        <begin position="202"/>
        <end position="221"/>
    </location>
</feature>
<organism evidence="2 3">
    <name type="scientific">Remersonia thermophila</name>
    <dbReference type="NCBI Taxonomy" id="72144"/>
    <lineage>
        <taxon>Eukaryota</taxon>
        <taxon>Fungi</taxon>
        <taxon>Dikarya</taxon>
        <taxon>Ascomycota</taxon>
        <taxon>Pezizomycotina</taxon>
        <taxon>Sordariomycetes</taxon>
        <taxon>Sordariomycetidae</taxon>
        <taxon>Sordariales</taxon>
        <taxon>Sordariales incertae sedis</taxon>
        <taxon>Remersonia</taxon>
    </lineage>
</organism>
<comment type="caution">
    <text evidence="2">The sequence shown here is derived from an EMBL/GenBank/DDBJ whole genome shotgun (WGS) entry which is preliminary data.</text>
</comment>
<dbReference type="Proteomes" id="UP001600064">
    <property type="component" value="Unassembled WGS sequence"/>
</dbReference>
<dbReference type="EMBL" id="JAZGUE010000005">
    <property type="protein sequence ID" value="KAL2265964.1"/>
    <property type="molecule type" value="Genomic_DNA"/>
</dbReference>
<protein>
    <submittedName>
        <fullName evidence="2">Uncharacterized protein</fullName>
    </submittedName>
</protein>
<evidence type="ECO:0000256" key="1">
    <source>
        <dbReference type="SAM" id="MobiDB-lite"/>
    </source>
</evidence>
<sequence length="506" mass="56251">MTQSFEPQRRPIETQEQCHLLRLLTNSLVLSQTAPYLSCYDVLNLAATAQAFRYLVYNTPNVFRRLDLSQVKRAQFEDRLGRTGGAWDHESLDRSLTQDEIYSDPLRRLFSKLRRVELLRDVKVDILRDVQVLCLDGLSVTGEFIHDVLTDPSFSIRILSIRGVKNLNERMLRGALQYACRESRPEGMPRLRGLYVFGPRDATPARPDTPGSSPGSPASVWNNRSQQALTASLADEPEAWWVRRGSQFPCRIDPEWASTLVACAGIIAFDSVLCSGPRHFNSPAWGKLDTRALDVAAGGSTHFAVATHSLGGCASCGSAPEGWTVWGEDSYGSGQARYGGRRSSESFMSELSKYPLLAPPPRHSASIRVAMCPTGQPVGSPHPGLAPRGKQQKARFIPRCFECIRHRYCAGCHRWWCESCYADNPSPSPSPSPVGGSPAPSDDGLTYVSRSCWECGMNCKDCISNTQRVCQLCKGGYCLLHNEGSNMERCDWCVGRGRRRFSRDLY</sequence>
<keyword evidence="3" id="KW-1185">Reference proteome</keyword>
<evidence type="ECO:0000313" key="3">
    <source>
        <dbReference type="Proteomes" id="UP001600064"/>
    </source>
</evidence>
<evidence type="ECO:0000313" key="2">
    <source>
        <dbReference type="EMBL" id="KAL2265964.1"/>
    </source>
</evidence>
<accession>A0ABR4D8N7</accession>
<reference evidence="2 3" key="1">
    <citation type="journal article" date="2024" name="Commun. Biol.">
        <title>Comparative genomic analysis of thermophilic fungi reveals convergent evolutionary adaptations and gene losses.</title>
        <authorList>
            <person name="Steindorff A.S."/>
            <person name="Aguilar-Pontes M.V."/>
            <person name="Robinson A.J."/>
            <person name="Andreopoulos B."/>
            <person name="LaButti K."/>
            <person name="Kuo A."/>
            <person name="Mondo S."/>
            <person name="Riley R."/>
            <person name="Otillar R."/>
            <person name="Haridas S."/>
            <person name="Lipzen A."/>
            <person name="Grimwood J."/>
            <person name="Schmutz J."/>
            <person name="Clum A."/>
            <person name="Reid I.D."/>
            <person name="Moisan M.C."/>
            <person name="Butler G."/>
            <person name="Nguyen T.T.M."/>
            <person name="Dewar K."/>
            <person name="Conant G."/>
            <person name="Drula E."/>
            <person name="Henrissat B."/>
            <person name="Hansel C."/>
            <person name="Singer S."/>
            <person name="Hutchinson M.I."/>
            <person name="de Vries R.P."/>
            <person name="Natvig D.O."/>
            <person name="Powell A.J."/>
            <person name="Tsang A."/>
            <person name="Grigoriev I.V."/>
        </authorList>
    </citation>
    <scope>NUCLEOTIDE SEQUENCE [LARGE SCALE GENOMIC DNA]</scope>
    <source>
        <strain evidence="2 3">ATCC 22073</strain>
    </source>
</reference>
<dbReference type="GeneID" id="98126547"/>
<dbReference type="RefSeq" id="XP_070864691.1">
    <property type="nucleotide sequence ID" value="XM_071011903.1"/>
</dbReference>